<sequence>MTAIAAPPGVRSRYATDVALAAFAPASWGTTYVVTTTLLPDGRPLLAATLRALPAGLVLLAATRRLPRGDWWWKSAVLGMLNFGAFFPLIFFAAYRLPGGVASTIGSVQPLVVALLSIGVLRVRPARAVLYSAIAGTGGVALLTLSADARLDPLGIGAMLTATSLMAAAIVLAKKWGRPEAPDGRPESPLVMTGWQLTVGGLALAPLTLAVEGVPSSVSGENVLGFGYLGIVGTAVAYALWFRGIDRLPPTSVSLLGLTNPMVATVAGLVILGQTLTPLQLVGFTIALGALVAGQTLNRRT</sequence>
<feature type="transmembrane region" description="Helical" evidence="6">
    <location>
        <begin position="153"/>
        <end position="173"/>
    </location>
</feature>
<feature type="transmembrane region" description="Helical" evidence="6">
    <location>
        <begin position="253"/>
        <end position="273"/>
    </location>
</feature>
<feature type="transmembrane region" description="Helical" evidence="6">
    <location>
        <begin position="194"/>
        <end position="211"/>
    </location>
</feature>
<evidence type="ECO:0000259" key="7">
    <source>
        <dbReference type="Pfam" id="PF00892"/>
    </source>
</evidence>
<evidence type="ECO:0000256" key="5">
    <source>
        <dbReference type="ARBA" id="ARBA00023136"/>
    </source>
</evidence>
<feature type="domain" description="EamA" evidence="7">
    <location>
        <begin position="19"/>
        <end position="144"/>
    </location>
</feature>
<dbReference type="AlphaFoldDB" id="A0A5D0N9N8"/>
<keyword evidence="9" id="KW-1185">Reference proteome</keyword>
<dbReference type="InterPro" id="IPR050638">
    <property type="entry name" value="AA-Vitamin_Transporters"/>
</dbReference>
<feature type="domain" description="EamA" evidence="7">
    <location>
        <begin position="155"/>
        <end position="291"/>
    </location>
</feature>
<evidence type="ECO:0000256" key="1">
    <source>
        <dbReference type="ARBA" id="ARBA00004141"/>
    </source>
</evidence>
<feature type="transmembrane region" description="Helical" evidence="6">
    <location>
        <begin position="101"/>
        <end position="121"/>
    </location>
</feature>
<evidence type="ECO:0000256" key="2">
    <source>
        <dbReference type="ARBA" id="ARBA00007362"/>
    </source>
</evidence>
<protein>
    <submittedName>
        <fullName evidence="8">EamA family transporter</fullName>
    </submittedName>
</protein>
<evidence type="ECO:0000256" key="3">
    <source>
        <dbReference type="ARBA" id="ARBA00022692"/>
    </source>
</evidence>
<dbReference type="Proteomes" id="UP000323380">
    <property type="component" value="Unassembled WGS sequence"/>
</dbReference>
<comment type="subcellular location">
    <subcellularLocation>
        <location evidence="1">Membrane</location>
        <topology evidence="1">Multi-pass membrane protein</topology>
    </subcellularLocation>
</comment>
<evidence type="ECO:0000313" key="8">
    <source>
        <dbReference type="EMBL" id="TYB41026.1"/>
    </source>
</evidence>
<name>A0A5D0N9N8_9ACTN</name>
<dbReference type="PANTHER" id="PTHR32322:SF2">
    <property type="entry name" value="EAMA DOMAIN-CONTAINING PROTEIN"/>
    <property type="match status" value="1"/>
</dbReference>
<dbReference type="STRING" id="1220554.GCA_001552135_05983"/>
<keyword evidence="5 6" id="KW-0472">Membrane</keyword>
<keyword evidence="4 6" id="KW-1133">Transmembrane helix</keyword>
<dbReference type="GO" id="GO:0016020">
    <property type="term" value="C:membrane"/>
    <property type="evidence" value="ECO:0007669"/>
    <property type="project" value="UniProtKB-SubCell"/>
</dbReference>
<evidence type="ECO:0000313" key="9">
    <source>
        <dbReference type="Proteomes" id="UP000323380"/>
    </source>
</evidence>
<dbReference type="InterPro" id="IPR037185">
    <property type="entry name" value="EmrE-like"/>
</dbReference>
<feature type="transmembrane region" description="Helical" evidence="6">
    <location>
        <begin position="75"/>
        <end position="95"/>
    </location>
</feature>
<feature type="transmembrane region" description="Helical" evidence="6">
    <location>
        <begin position="279"/>
        <end position="297"/>
    </location>
</feature>
<evidence type="ECO:0000256" key="4">
    <source>
        <dbReference type="ARBA" id="ARBA00022989"/>
    </source>
</evidence>
<keyword evidence="3 6" id="KW-0812">Transmembrane</keyword>
<dbReference type="Pfam" id="PF00892">
    <property type="entry name" value="EamA"/>
    <property type="match status" value="2"/>
</dbReference>
<comment type="similarity">
    <text evidence="2">Belongs to the EamA transporter family.</text>
</comment>
<feature type="transmembrane region" description="Helical" evidence="6">
    <location>
        <begin position="223"/>
        <end position="241"/>
    </location>
</feature>
<feature type="transmembrane region" description="Helical" evidence="6">
    <location>
        <begin position="128"/>
        <end position="147"/>
    </location>
</feature>
<dbReference type="SUPFAM" id="SSF103481">
    <property type="entry name" value="Multidrug resistance efflux transporter EmrE"/>
    <property type="match status" value="2"/>
</dbReference>
<reference evidence="8 9" key="1">
    <citation type="submission" date="2019-08" db="EMBL/GenBank/DDBJ databases">
        <title>Actinomadura sp. nov. CYP1-5 isolated from mountain soil.</title>
        <authorList>
            <person name="Songsumanus A."/>
            <person name="Kuncharoen N."/>
            <person name="Kudo T."/>
            <person name="Yuki M."/>
            <person name="Igarashi Y."/>
            <person name="Tanasupawat S."/>
        </authorList>
    </citation>
    <scope>NUCLEOTIDE SEQUENCE [LARGE SCALE GENOMIC DNA]</scope>
    <source>
        <strain evidence="8 9">JCM 14158</strain>
    </source>
</reference>
<organism evidence="8 9">
    <name type="scientific">Actinomadura chibensis</name>
    <dbReference type="NCBI Taxonomy" id="392828"/>
    <lineage>
        <taxon>Bacteria</taxon>
        <taxon>Bacillati</taxon>
        <taxon>Actinomycetota</taxon>
        <taxon>Actinomycetes</taxon>
        <taxon>Streptosporangiales</taxon>
        <taxon>Thermomonosporaceae</taxon>
        <taxon>Actinomadura</taxon>
    </lineage>
</organism>
<proteinExistence type="inferred from homology"/>
<dbReference type="EMBL" id="VSFG01000012">
    <property type="protein sequence ID" value="TYB41026.1"/>
    <property type="molecule type" value="Genomic_DNA"/>
</dbReference>
<evidence type="ECO:0000256" key="6">
    <source>
        <dbReference type="SAM" id="Phobius"/>
    </source>
</evidence>
<dbReference type="InterPro" id="IPR000620">
    <property type="entry name" value="EamA_dom"/>
</dbReference>
<dbReference type="RefSeq" id="WP_067898853.1">
    <property type="nucleotide sequence ID" value="NZ_VSFG01000012.1"/>
</dbReference>
<dbReference type="PANTHER" id="PTHR32322">
    <property type="entry name" value="INNER MEMBRANE TRANSPORTER"/>
    <property type="match status" value="1"/>
</dbReference>
<gene>
    <name evidence="8" type="ORF">FXF69_38890</name>
</gene>
<feature type="transmembrane region" description="Helical" evidence="6">
    <location>
        <begin position="45"/>
        <end position="63"/>
    </location>
</feature>
<accession>A0A5D0N9N8</accession>
<comment type="caution">
    <text evidence="8">The sequence shown here is derived from an EMBL/GenBank/DDBJ whole genome shotgun (WGS) entry which is preliminary data.</text>
</comment>